<name>A0A7W5G418_9GAMM</name>
<dbReference type="GO" id="GO:0006829">
    <property type="term" value="P:zinc ion transport"/>
    <property type="evidence" value="ECO:0007669"/>
    <property type="project" value="UniProtKB-KW"/>
</dbReference>
<keyword evidence="5" id="KW-0864">Zinc transport</keyword>
<evidence type="ECO:0000256" key="4">
    <source>
        <dbReference type="ARBA" id="ARBA00022729"/>
    </source>
</evidence>
<dbReference type="InterPro" id="IPR050492">
    <property type="entry name" value="Bact_metal-bind_prot9"/>
</dbReference>
<dbReference type="Pfam" id="PF01297">
    <property type="entry name" value="ZnuA"/>
    <property type="match status" value="1"/>
</dbReference>
<dbReference type="EMBL" id="JACHXM010000002">
    <property type="protein sequence ID" value="MBB3139953.1"/>
    <property type="molecule type" value="Genomic_DNA"/>
</dbReference>
<comment type="similarity">
    <text evidence="1">Belongs to the bacterial solute-binding protein 9 family.</text>
</comment>
<reference evidence="6 7" key="1">
    <citation type="submission" date="2020-08" db="EMBL/GenBank/DDBJ databases">
        <title>Genomic Encyclopedia of Type Strains, Phase III (KMG-III): the genomes of soil and plant-associated and newly described type strains.</title>
        <authorList>
            <person name="Whitman W."/>
        </authorList>
    </citation>
    <scope>NUCLEOTIDE SEQUENCE [LARGE SCALE GENOMIC DNA]</scope>
    <source>
        <strain evidence="6 7">CECT 5995</strain>
    </source>
</reference>
<dbReference type="AlphaFoldDB" id="A0A7W5G418"/>
<dbReference type="InterPro" id="IPR006127">
    <property type="entry name" value="ZnuA-like"/>
</dbReference>
<evidence type="ECO:0000256" key="1">
    <source>
        <dbReference type="ARBA" id="ARBA00011028"/>
    </source>
</evidence>
<keyword evidence="3" id="KW-0813">Transport</keyword>
<keyword evidence="4" id="KW-0732">Signal</keyword>
<dbReference type="Proteomes" id="UP000525987">
    <property type="component" value="Unassembled WGS sequence"/>
</dbReference>
<evidence type="ECO:0000313" key="6">
    <source>
        <dbReference type="EMBL" id="MBB3139953.1"/>
    </source>
</evidence>
<gene>
    <name evidence="6" type="ORF">FHR96_000800</name>
</gene>
<dbReference type="PANTHER" id="PTHR42953">
    <property type="entry name" value="HIGH-AFFINITY ZINC UPTAKE SYSTEM PROTEIN ZNUA-RELATED"/>
    <property type="match status" value="1"/>
</dbReference>
<sequence length="153" mass="16592">MAETLAEADPEHADAYRDNARRGQAELEQLIGQVQQRLEDAGDPRFIVFHDAYQYFERRFGVPAAGAISLGDASDPSPARIREIQQKVTELGIDCVFSEPQFNPDLVRSVFGDMPVDTSTVIDPLGVGHEPGPDLYAGVIRDLAEGVAGCAAH</sequence>
<dbReference type="Gene3D" id="3.40.50.1980">
    <property type="entry name" value="Nitrogenase molybdenum iron protein domain"/>
    <property type="match status" value="2"/>
</dbReference>
<dbReference type="GO" id="GO:0046872">
    <property type="term" value="F:metal ion binding"/>
    <property type="evidence" value="ECO:0007669"/>
    <property type="project" value="InterPro"/>
</dbReference>
<evidence type="ECO:0000256" key="5">
    <source>
        <dbReference type="ARBA" id="ARBA00022906"/>
    </source>
</evidence>
<dbReference type="PANTHER" id="PTHR42953:SF3">
    <property type="entry name" value="HIGH-AFFINITY ZINC UPTAKE SYSTEM PROTEIN ZNUA"/>
    <property type="match status" value="1"/>
</dbReference>
<protein>
    <recommendedName>
        <fullName evidence="2">High-affinity zinc uptake system protein ZnuA</fullName>
    </recommendedName>
</protein>
<evidence type="ECO:0000256" key="3">
    <source>
        <dbReference type="ARBA" id="ARBA00022448"/>
    </source>
</evidence>
<evidence type="ECO:0000256" key="2">
    <source>
        <dbReference type="ARBA" id="ARBA00015915"/>
    </source>
</evidence>
<proteinExistence type="inferred from homology"/>
<keyword evidence="7" id="KW-1185">Reference proteome</keyword>
<organism evidence="6 7">
    <name type="scientific">Halomonas organivorans</name>
    <dbReference type="NCBI Taxonomy" id="257772"/>
    <lineage>
        <taxon>Bacteria</taxon>
        <taxon>Pseudomonadati</taxon>
        <taxon>Pseudomonadota</taxon>
        <taxon>Gammaproteobacteria</taxon>
        <taxon>Oceanospirillales</taxon>
        <taxon>Halomonadaceae</taxon>
        <taxon>Halomonas</taxon>
    </lineage>
</organism>
<comment type="caution">
    <text evidence="6">The sequence shown here is derived from an EMBL/GenBank/DDBJ whole genome shotgun (WGS) entry which is preliminary data.</text>
</comment>
<accession>A0A7W5G418</accession>
<keyword evidence="5" id="KW-0406">Ion transport</keyword>
<dbReference type="SUPFAM" id="SSF53807">
    <property type="entry name" value="Helical backbone' metal receptor"/>
    <property type="match status" value="1"/>
</dbReference>
<evidence type="ECO:0000313" key="7">
    <source>
        <dbReference type="Proteomes" id="UP000525987"/>
    </source>
</evidence>
<keyword evidence="5" id="KW-0862">Zinc</keyword>